<accession>A0A4Z0RLJ0</accession>
<feature type="domain" description="WxL Interacting Protein peptidoglycan binding" evidence="3">
    <location>
        <begin position="30"/>
        <end position="149"/>
    </location>
</feature>
<keyword evidence="1" id="KW-0472">Membrane</keyword>
<feature type="transmembrane region" description="Helical" evidence="1">
    <location>
        <begin position="325"/>
        <end position="349"/>
    </location>
</feature>
<evidence type="ECO:0000256" key="1">
    <source>
        <dbReference type="SAM" id="Phobius"/>
    </source>
</evidence>
<dbReference type="Pfam" id="PF11797">
    <property type="entry name" value="WxLIP_HBD"/>
    <property type="match status" value="1"/>
</dbReference>
<feature type="chain" id="PRO_5044616904" evidence="2">
    <location>
        <begin position="26"/>
        <end position="369"/>
    </location>
</feature>
<evidence type="ECO:0000259" key="3">
    <source>
        <dbReference type="Pfam" id="PF06030"/>
    </source>
</evidence>
<keyword evidence="1" id="KW-0812">Transmembrane</keyword>
<dbReference type="Proteomes" id="UP000808038">
    <property type="component" value="Unassembled WGS sequence"/>
</dbReference>
<evidence type="ECO:0000256" key="2">
    <source>
        <dbReference type="SAM" id="SignalP"/>
    </source>
</evidence>
<dbReference type="AlphaFoldDB" id="A0A4Z0RLJ0"/>
<dbReference type="Proteomes" id="UP000728106">
    <property type="component" value="Unassembled WGS sequence"/>
</dbReference>
<reference evidence="6 7" key="2">
    <citation type="journal article" date="2021" name="Int. J. Food Microbiol.">
        <title>Safety demonstration of a microbial species for use in the food chain: Weissella confusa.</title>
        <authorList>
            <person name="Bourdichon F."/>
            <person name="Patrone V."/>
            <person name="Fontana A."/>
            <person name="Milani G."/>
            <person name="Morelli L."/>
        </authorList>
    </citation>
    <scope>NUCLEOTIDE SEQUENCE [LARGE SCALE GENOMIC DNA]</scope>
    <source>
        <strain evidence="5">CCUG 30943</strain>
        <strain evidence="6 7">CCUG 43002</strain>
    </source>
</reference>
<gene>
    <name evidence="6" type="ORF">HAU20_11165</name>
    <name evidence="5" type="ORF">HAU43_10670</name>
</gene>
<keyword evidence="1" id="KW-1133">Transmembrane helix</keyword>
<reference evidence="6" key="1">
    <citation type="submission" date="2020-02" db="EMBL/GenBank/DDBJ databases">
        <authorList>
            <person name="Fontana A."/>
            <person name="Patrone V."/>
            <person name="Morelli L."/>
        </authorList>
    </citation>
    <scope>NUCLEOTIDE SEQUENCE</scope>
    <source>
        <strain evidence="5">CCUG 30943</strain>
        <strain evidence="6">CCUG 43002</strain>
    </source>
</reference>
<dbReference type="Pfam" id="PF06030">
    <property type="entry name" value="WxLIP_PGBD"/>
    <property type="match status" value="1"/>
</dbReference>
<evidence type="ECO:0000313" key="5">
    <source>
        <dbReference type="EMBL" id="MBJ7633541.1"/>
    </source>
</evidence>
<sequence length="369" mass="39856">MSIKRLALAGLVVGTSLLVGAPVHAAGNDYTVQAVMPASQIDKTNASYFDMQLQPGQTESLTVNLANTSDKTITVDVNKGTAGTQLGGVVDYVASTGFDKTLAAKIGDGIEVTDKVTLAPKETKAVTAKVTMPTVPTNGIYVGGLKFTEEGQDSDSGSENGMHISGLFSYAVAILARNTTSNNDAADTLTPNGVRLVSKSGISSIATNIINPKAALLNRLEIVGRVVDPSGQVYMSQTKKMMQMAPNSNFDFMMTSKGEEIKAGKYLAKYTAFWSQDANGQYADAKGTRFDYTKTWEQEVTVTADQAKKFNAADTAIQAKNSIPVWVWIIGGILLLLILIIIFLIWFILFKRRKDKDEEERKENMAKLK</sequence>
<comment type="caution">
    <text evidence="6">The sequence shown here is derived from an EMBL/GenBank/DDBJ whole genome shotgun (WGS) entry which is preliminary data.</text>
</comment>
<dbReference type="RefSeq" id="WP_003609189.1">
    <property type="nucleotide sequence ID" value="NZ_ALXH01000117.1"/>
</dbReference>
<organism evidence="6 7">
    <name type="scientific">Weissella confusa</name>
    <name type="common">Lactobacillus confusus</name>
    <dbReference type="NCBI Taxonomy" id="1583"/>
    <lineage>
        <taxon>Bacteria</taxon>
        <taxon>Bacillati</taxon>
        <taxon>Bacillota</taxon>
        <taxon>Bacilli</taxon>
        <taxon>Lactobacillales</taxon>
        <taxon>Lactobacillaceae</taxon>
        <taxon>Weissella</taxon>
    </lineage>
</organism>
<dbReference type="InterPro" id="IPR021759">
    <property type="entry name" value="WxLIP_HBD"/>
</dbReference>
<keyword evidence="2" id="KW-0732">Signal</keyword>
<evidence type="ECO:0000259" key="4">
    <source>
        <dbReference type="Pfam" id="PF11797"/>
    </source>
</evidence>
<dbReference type="EMBL" id="JAAOCP010000020">
    <property type="protein sequence ID" value="MBJ7639927.1"/>
    <property type="molecule type" value="Genomic_DNA"/>
</dbReference>
<dbReference type="InterPro" id="IPR010317">
    <property type="entry name" value="WxLIP_PGBD"/>
</dbReference>
<evidence type="ECO:0000313" key="6">
    <source>
        <dbReference type="EMBL" id="MBJ7639927.1"/>
    </source>
</evidence>
<protein>
    <submittedName>
        <fullName evidence="6">DUF916 domain-containing protein</fullName>
    </submittedName>
</protein>
<feature type="signal peptide" evidence="2">
    <location>
        <begin position="1"/>
        <end position="25"/>
    </location>
</feature>
<proteinExistence type="predicted"/>
<name>A0A4Z0RLJ0_WEICO</name>
<feature type="domain" description="WxL Interacting Protein host binding" evidence="4">
    <location>
        <begin position="160"/>
        <end position="311"/>
    </location>
</feature>
<dbReference type="EMBL" id="JAAOCX010000019">
    <property type="protein sequence ID" value="MBJ7633541.1"/>
    <property type="molecule type" value="Genomic_DNA"/>
</dbReference>
<keyword evidence="7" id="KW-1185">Reference proteome</keyword>
<evidence type="ECO:0000313" key="7">
    <source>
        <dbReference type="Proteomes" id="UP000728106"/>
    </source>
</evidence>